<gene>
    <name evidence="1" type="ORF">CDL15_Pgr012666</name>
</gene>
<accession>A0A218WPD9</accession>
<evidence type="ECO:0000313" key="1">
    <source>
        <dbReference type="EMBL" id="OWM74727.1"/>
    </source>
</evidence>
<name>A0A218WPD9_PUNGR</name>
<protein>
    <submittedName>
        <fullName evidence="1">Uncharacterized protein</fullName>
    </submittedName>
</protein>
<sequence>MDRSSGYGSPCRGGRMKVVVGLPVKEADLPPHSKFERAQPRKALVLGEGPAKISIIYCMYGPPRAFFLDLSRAASLKRAPDLTSAAWRGSG</sequence>
<evidence type="ECO:0000313" key="2">
    <source>
        <dbReference type="Proteomes" id="UP000197138"/>
    </source>
</evidence>
<comment type="caution">
    <text evidence="1">The sequence shown here is derived from an EMBL/GenBank/DDBJ whole genome shotgun (WGS) entry which is preliminary data.</text>
</comment>
<dbReference type="EMBL" id="MTKT01003483">
    <property type="protein sequence ID" value="OWM74727.1"/>
    <property type="molecule type" value="Genomic_DNA"/>
</dbReference>
<organism evidence="1 2">
    <name type="scientific">Punica granatum</name>
    <name type="common">Pomegranate</name>
    <dbReference type="NCBI Taxonomy" id="22663"/>
    <lineage>
        <taxon>Eukaryota</taxon>
        <taxon>Viridiplantae</taxon>
        <taxon>Streptophyta</taxon>
        <taxon>Embryophyta</taxon>
        <taxon>Tracheophyta</taxon>
        <taxon>Spermatophyta</taxon>
        <taxon>Magnoliopsida</taxon>
        <taxon>eudicotyledons</taxon>
        <taxon>Gunneridae</taxon>
        <taxon>Pentapetalae</taxon>
        <taxon>rosids</taxon>
        <taxon>malvids</taxon>
        <taxon>Myrtales</taxon>
        <taxon>Lythraceae</taxon>
        <taxon>Punica</taxon>
    </lineage>
</organism>
<dbReference type="AlphaFoldDB" id="A0A218WPD9"/>
<reference evidence="2" key="1">
    <citation type="journal article" date="2017" name="Plant J.">
        <title>The pomegranate (Punica granatum L.) genome and the genomics of punicalagin biosynthesis.</title>
        <authorList>
            <person name="Qin G."/>
            <person name="Xu C."/>
            <person name="Ming R."/>
            <person name="Tang H."/>
            <person name="Guyot R."/>
            <person name="Kramer E.M."/>
            <person name="Hu Y."/>
            <person name="Yi X."/>
            <person name="Qi Y."/>
            <person name="Xu X."/>
            <person name="Gao Z."/>
            <person name="Pan H."/>
            <person name="Jian J."/>
            <person name="Tian Y."/>
            <person name="Yue Z."/>
            <person name="Xu Y."/>
        </authorList>
    </citation>
    <scope>NUCLEOTIDE SEQUENCE [LARGE SCALE GENOMIC DNA]</scope>
    <source>
        <strain evidence="2">cv. Dabenzi</strain>
    </source>
</reference>
<dbReference type="Proteomes" id="UP000197138">
    <property type="component" value="Unassembled WGS sequence"/>
</dbReference>
<proteinExistence type="predicted"/>